<keyword evidence="2" id="KW-1185">Reference proteome</keyword>
<gene>
    <name evidence="1" type="ORF">IW15_03160</name>
</gene>
<dbReference type="SUPFAM" id="SSF56059">
    <property type="entry name" value="Glutathione synthetase ATP-binding domain-like"/>
    <property type="match status" value="1"/>
</dbReference>
<comment type="caution">
    <text evidence="1">The sequence shown here is derived from an EMBL/GenBank/DDBJ whole genome shotgun (WGS) entry which is preliminary data.</text>
</comment>
<dbReference type="PANTHER" id="PTHR21621:SF0">
    <property type="entry name" value="BETA-CITRYLGLUTAMATE SYNTHASE B-RELATED"/>
    <property type="match status" value="1"/>
</dbReference>
<dbReference type="STRING" id="445961.IW15_03160"/>
<evidence type="ECO:0000313" key="2">
    <source>
        <dbReference type="Proteomes" id="UP000028705"/>
    </source>
</evidence>
<dbReference type="GO" id="GO:0005737">
    <property type="term" value="C:cytoplasm"/>
    <property type="evidence" value="ECO:0007669"/>
    <property type="project" value="TreeGrafter"/>
</dbReference>
<dbReference type="Gene3D" id="3.30.470.20">
    <property type="entry name" value="ATP-grasp fold, B domain"/>
    <property type="match status" value="1"/>
</dbReference>
<protein>
    <submittedName>
        <fullName evidence="1">Uncharacterized protein</fullName>
    </submittedName>
</protein>
<name>A0A086ACN2_9FLAO</name>
<proteinExistence type="predicted"/>
<sequence length="262" mass="31124">MYKISINNIEYNLNDFKSVFYRNGGIYYNIANQEIDSNLIEFYNSEIKSVTEFICYYLKINDANIFGNLFTKEVNKLEVLFLAKSLGLKIPETYIVSQLKDLTKIDCSQNYITKSVSEMKPIFIENELYLNYTREIDFNQLQSKKENIIPSLIQNKINKAYEIRVFFFEKRIWAIATFDFSDNIDIRNLKDRDKKYLSCKLPIEIQRKIHKMAKTLNLRCGTIDLIQSDDDYYFLEINPLGQFHQVSYYGNYQIEKYIADLL</sequence>
<reference evidence="1 2" key="1">
    <citation type="submission" date="2014-07" db="EMBL/GenBank/DDBJ databases">
        <title>Genome of Chryseobacterium soli DSM 19298.</title>
        <authorList>
            <person name="Stropko S.J."/>
            <person name="Pipes S.E."/>
            <person name="Newman J."/>
        </authorList>
    </citation>
    <scope>NUCLEOTIDE SEQUENCE [LARGE SCALE GENOMIC DNA]</scope>
    <source>
        <strain evidence="1 2">DSM 19298</strain>
    </source>
</reference>
<accession>A0A086ACN2</accession>
<dbReference type="EMBL" id="JPRH01000001">
    <property type="protein sequence ID" value="KFF14446.1"/>
    <property type="molecule type" value="Genomic_DNA"/>
</dbReference>
<dbReference type="eggNOG" id="COG0189">
    <property type="taxonomic scope" value="Bacteria"/>
</dbReference>
<dbReference type="Proteomes" id="UP000028705">
    <property type="component" value="Unassembled WGS sequence"/>
</dbReference>
<dbReference type="PANTHER" id="PTHR21621">
    <property type="entry name" value="RIBOSOMAL PROTEIN S6 MODIFICATION PROTEIN"/>
    <property type="match status" value="1"/>
</dbReference>
<organism evidence="1 2">
    <name type="scientific">Chryseobacterium soli</name>
    <dbReference type="NCBI Taxonomy" id="445961"/>
    <lineage>
        <taxon>Bacteria</taxon>
        <taxon>Pseudomonadati</taxon>
        <taxon>Bacteroidota</taxon>
        <taxon>Flavobacteriia</taxon>
        <taxon>Flavobacteriales</taxon>
        <taxon>Weeksellaceae</taxon>
        <taxon>Chryseobacterium group</taxon>
        <taxon>Chryseobacterium</taxon>
    </lineage>
</organism>
<dbReference type="GO" id="GO:0009432">
    <property type="term" value="P:SOS response"/>
    <property type="evidence" value="ECO:0007669"/>
    <property type="project" value="TreeGrafter"/>
</dbReference>
<evidence type="ECO:0000313" key="1">
    <source>
        <dbReference type="EMBL" id="KFF14446.1"/>
    </source>
</evidence>
<dbReference type="AlphaFoldDB" id="A0A086ACN2"/>
<dbReference type="GO" id="GO:0018169">
    <property type="term" value="F:ribosomal S6-glutamic acid ligase activity"/>
    <property type="evidence" value="ECO:0007669"/>
    <property type="project" value="TreeGrafter"/>
</dbReference>